<comment type="caution">
    <text evidence="8">The sequence shown here is derived from an EMBL/GenBank/DDBJ whole genome shotgun (WGS) entry which is preliminary data.</text>
</comment>
<sequence>MAADFTDLHDDLRAVAADVLARGSAVDWATLVDAGWVGLEVPDGLGGSGATFAEVAVICEELGRAAASTSYLGGAVLAVGVLNTVADSAVRDPLLAGIADGTIRAAAVLGDFTVSSGGLLTGHADFVPDAAGADRLLVAATDAAGGNVVVVADELTVTAQPLLDETRSVATVTADGIEVSESAVLHANAMAALRNRAALAVACDSLGLAEAMLAATVDYAKTRTQFGRPIGSFQAVKHACADMQVKNSVARALIREAVNSSEADLAAAVAMAKSYTCGAAVDVVGKALQLHGGIGYTWESGIHVYLKRATFNRSLFGSPAAHRQHLAQRYRTSKAK</sequence>
<dbReference type="EC" id="1.-.-.-" evidence="8"/>
<dbReference type="Proteomes" id="UP001298593">
    <property type="component" value="Unassembled WGS sequence"/>
</dbReference>
<dbReference type="InterPro" id="IPR009100">
    <property type="entry name" value="AcylCoA_DH/oxidase_NM_dom_sf"/>
</dbReference>
<dbReference type="PANTHER" id="PTHR43884">
    <property type="entry name" value="ACYL-COA DEHYDROGENASE"/>
    <property type="match status" value="1"/>
</dbReference>
<reference evidence="8 9" key="1">
    <citation type="submission" date="2023-12" db="EMBL/GenBank/DDBJ databases">
        <title>Description of new species of Mycobacterium terrae complex isolated from sewage at the Sao Paulo Zoological Park Foundation in Brazil.</title>
        <authorList>
            <person name="Romagnoli C.L."/>
            <person name="Conceicao E.C."/>
            <person name="Machado E."/>
            <person name="Barreto L.B.P.F."/>
            <person name="Sharma A."/>
            <person name="Silva N.M."/>
            <person name="Marques L.E."/>
            <person name="Juliana M.A."/>
            <person name="Lourenco M.C.S."/>
            <person name="Digiampietri L.A."/>
            <person name="Suffys P.N."/>
            <person name="Viana-Niero C."/>
        </authorList>
    </citation>
    <scope>NUCLEOTIDE SEQUENCE [LARGE SCALE GENOMIC DNA]</scope>
    <source>
        <strain evidence="8 9">MYC340</strain>
    </source>
</reference>
<dbReference type="PANTHER" id="PTHR43884:SF20">
    <property type="entry name" value="ACYL-COA DEHYDROGENASE FADE28"/>
    <property type="match status" value="1"/>
</dbReference>
<dbReference type="Pfam" id="PF02771">
    <property type="entry name" value="Acyl-CoA_dh_N"/>
    <property type="match status" value="1"/>
</dbReference>
<evidence type="ECO:0000256" key="3">
    <source>
        <dbReference type="ARBA" id="ARBA00022630"/>
    </source>
</evidence>
<evidence type="ECO:0000256" key="5">
    <source>
        <dbReference type="ARBA" id="ARBA00023002"/>
    </source>
</evidence>
<dbReference type="InterPro" id="IPR036250">
    <property type="entry name" value="AcylCo_DH-like_C"/>
</dbReference>
<organism evidence="8 9">
    <name type="scientific">[Mycobacterium] nativiensis</name>
    <dbReference type="NCBI Taxonomy" id="2855503"/>
    <lineage>
        <taxon>Bacteria</taxon>
        <taxon>Bacillati</taxon>
        <taxon>Actinomycetota</taxon>
        <taxon>Actinomycetes</taxon>
        <taxon>Mycobacteriales</taxon>
        <taxon>Mycobacteriaceae</taxon>
        <taxon>Mycolicibacter</taxon>
    </lineage>
</organism>
<evidence type="ECO:0000256" key="4">
    <source>
        <dbReference type="ARBA" id="ARBA00022827"/>
    </source>
</evidence>
<dbReference type="SUPFAM" id="SSF47203">
    <property type="entry name" value="Acyl-CoA dehydrogenase C-terminal domain-like"/>
    <property type="match status" value="1"/>
</dbReference>
<comment type="similarity">
    <text evidence="2">Belongs to the acyl-CoA dehydrogenase family.</text>
</comment>
<evidence type="ECO:0000259" key="6">
    <source>
        <dbReference type="Pfam" id="PF00441"/>
    </source>
</evidence>
<feature type="domain" description="Acyl-CoA dehydrogenase/oxidase C-terminal" evidence="6">
    <location>
        <begin position="195"/>
        <end position="329"/>
    </location>
</feature>
<dbReference type="EMBL" id="JAYJJU010000008">
    <property type="protein sequence ID" value="MEB3031926.1"/>
    <property type="molecule type" value="Genomic_DNA"/>
</dbReference>
<evidence type="ECO:0000259" key="7">
    <source>
        <dbReference type="Pfam" id="PF02771"/>
    </source>
</evidence>
<keyword evidence="5 8" id="KW-0560">Oxidoreductase</keyword>
<evidence type="ECO:0000313" key="8">
    <source>
        <dbReference type="EMBL" id="MEB3031926.1"/>
    </source>
</evidence>
<keyword evidence="4" id="KW-0274">FAD</keyword>
<dbReference type="InterPro" id="IPR009075">
    <property type="entry name" value="AcylCo_DH/oxidase_C"/>
</dbReference>
<dbReference type="InterPro" id="IPR013786">
    <property type="entry name" value="AcylCoA_DH/ox_N"/>
</dbReference>
<dbReference type="InterPro" id="IPR037069">
    <property type="entry name" value="AcylCoA_DH/ox_N_sf"/>
</dbReference>
<feature type="domain" description="Acyl-CoA dehydrogenase/oxidase N-terminal" evidence="7">
    <location>
        <begin position="19"/>
        <end position="101"/>
    </location>
</feature>
<dbReference type="Gene3D" id="2.40.110.10">
    <property type="entry name" value="Butyryl-CoA Dehydrogenase, subunit A, domain 2"/>
    <property type="match status" value="1"/>
</dbReference>
<dbReference type="Gene3D" id="1.10.540.10">
    <property type="entry name" value="Acyl-CoA dehydrogenase/oxidase, N-terminal domain"/>
    <property type="match status" value="1"/>
</dbReference>
<comment type="cofactor">
    <cofactor evidence="1">
        <name>FAD</name>
        <dbReference type="ChEBI" id="CHEBI:57692"/>
    </cofactor>
</comment>
<evidence type="ECO:0000256" key="1">
    <source>
        <dbReference type="ARBA" id="ARBA00001974"/>
    </source>
</evidence>
<accession>A0ABU5XWT5</accession>
<evidence type="ECO:0000256" key="2">
    <source>
        <dbReference type="ARBA" id="ARBA00009347"/>
    </source>
</evidence>
<keyword evidence="3" id="KW-0285">Flavoprotein</keyword>
<name>A0ABU5XWT5_9MYCO</name>
<dbReference type="Gene3D" id="1.20.140.10">
    <property type="entry name" value="Butyryl-CoA Dehydrogenase, subunit A, domain 3"/>
    <property type="match status" value="1"/>
</dbReference>
<dbReference type="InterPro" id="IPR046373">
    <property type="entry name" value="Acyl-CoA_Oxase/DH_mid-dom_sf"/>
</dbReference>
<keyword evidence="9" id="KW-1185">Reference proteome</keyword>
<evidence type="ECO:0000313" key="9">
    <source>
        <dbReference type="Proteomes" id="UP001298593"/>
    </source>
</evidence>
<dbReference type="GO" id="GO:0016491">
    <property type="term" value="F:oxidoreductase activity"/>
    <property type="evidence" value="ECO:0007669"/>
    <property type="project" value="UniProtKB-KW"/>
</dbReference>
<dbReference type="Pfam" id="PF00441">
    <property type="entry name" value="Acyl-CoA_dh_1"/>
    <property type="match status" value="1"/>
</dbReference>
<dbReference type="SUPFAM" id="SSF56645">
    <property type="entry name" value="Acyl-CoA dehydrogenase NM domain-like"/>
    <property type="match status" value="1"/>
</dbReference>
<gene>
    <name evidence="8" type="ORF">KV113_10205</name>
</gene>
<protein>
    <submittedName>
        <fullName evidence="8">Acyl-CoA dehydrogenase family protein</fullName>
        <ecNumber evidence="8">1.-.-.-</ecNumber>
    </submittedName>
</protein>
<dbReference type="RefSeq" id="WP_224975374.1">
    <property type="nucleotide sequence ID" value="NZ_JAYJJU010000008.1"/>
</dbReference>
<proteinExistence type="inferred from homology"/>